<feature type="domain" description="RNA polymerase sigma factor 70 region 4 type 2" evidence="8">
    <location>
        <begin position="120"/>
        <end position="172"/>
    </location>
</feature>
<comment type="similarity">
    <text evidence="1">Belongs to the sigma-70 factor family. ECF subfamily.</text>
</comment>
<dbReference type="GO" id="GO:0003677">
    <property type="term" value="F:DNA binding"/>
    <property type="evidence" value="ECO:0007669"/>
    <property type="project" value="InterPro"/>
</dbReference>
<dbReference type="PANTHER" id="PTHR43133">
    <property type="entry name" value="RNA POLYMERASE ECF-TYPE SIGMA FACTO"/>
    <property type="match status" value="1"/>
</dbReference>
<feature type="domain" description="RNA polymerase sigma-70 region 2" evidence="7">
    <location>
        <begin position="9"/>
        <end position="75"/>
    </location>
</feature>
<dbReference type="SUPFAM" id="SSF88659">
    <property type="entry name" value="Sigma3 and sigma4 domains of RNA polymerase sigma factors"/>
    <property type="match status" value="1"/>
</dbReference>
<evidence type="ECO:0000256" key="1">
    <source>
        <dbReference type="ARBA" id="ARBA00010641"/>
    </source>
</evidence>
<dbReference type="InterPro" id="IPR032710">
    <property type="entry name" value="NTF2-like_dom_sf"/>
</dbReference>
<dbReference type="NCBIfam" id="NF006089">
    <property type="entry name" value="PRK08241.1"/>
    <property type="match status" value="1"/>
</dbReference>
<dbReference type="GO" id="GO:0006352">
    <property type="term" value="P:DNA-templated transcription initiation"/>
    <property type="evidence" value="ECO:0007669"/>
    <property type="project" value="InterPro"/>
</dbReference>
<dbReference type="SUPFAM" id="SSF54427">
    <property type="entry name" value="NTF2-like"/>
    <property type="match status" value="1"/>
</dbReference>
<dbReference type="InterPro" id="IPR014305">
    <property type="entry name" value="RNA_pol_sigma-G_actinobac"/>
</dbReference>
<evidence type="ECO:0000256" key="3">
    <source>
        <dbReference type="ARBA" id="ARBA00023015"/>
    </source>
</evidence>
<dbReference type="InterPro" id="IPR007627">
    <property type="entry name" value="RNA_pol_sigma70_r2"/>
</dbReference>
<dbReference type="InterPro" id="IPR013249">
    <property type="entry name" value="RNA_pol_sigma70_r4_t2"/>
</dbReference>
<dbReference type="Pfam" id="PF08281">
    <property type="entry name" value="Sigma70_r4_2"/>
    <property type="match status" value="1"/>
</dbReference>
<dbReference type="InterPro" id="IPR039425">
    <property type="entry name" value="RNA_pol_sigma-70-like"/>
</dbReference>
<dbReference type="SUPFAM" id="SSF88946">
    <property type="entry name" value="Sigma2 domain of RNA polymerase sigma factors"/>
    <property type="match status" value="1"/>
</dbReference>
<evidence type="ECO:0000313" key="10">
    <source>
        <dbReference type="EMBL" id="MBB4743403.1"/>
    </source>
</evidence>
<dbReference type="InterPro" id="IPR013325">
    <property type="entry name" value="RNA_pol_sigma_r2"/>
</dbReference>
<dbReference type="AlphaFoldDB" id="A0A7W7MAU1"/>
<dbReference type="InterPro" id="IPR037401">
    <property type="entry name" value="SnoaL-like"/>
</dbReference>
<evidence type="ECO:0000256" key="6">
    <source>
        <dbReference type="SAM" id="MobiDB-lite"/>
    </source>
</evidence>
<reference evidence="10 11" key="1">
    <citation type="submission" date="2020-08" db="EMBL/GenBank/DDBJ databases">
        <title>Sequencing the genomes of 1000 actinobacteria strains.</title>
        <authorList>
            <person name="Klenk H.-P."/>
        </authorList>
    </citation>
    <scope>NUCLEOTIDE SEQUENCE [LARGE SCALE GENOMIC DNA]</scope>
    <source>
        <strain evidence="10 11">DSM 45809</strain>
    </source>
</reference>
<evidence type="ECO:0000259" key="7">
    <source>
        <dbReference type="Pfam" id="PF04542"/>
    </source>
</evidence>
<feature type="region of interest" description="Disordered" evidence="6">
    <location>
        <begin position="307"/>
        <end position="326"/>
    </location>
</feature>
<dbReference type="Gene3D" id="1.10.1740.10">
    <property type="match status" value="1"/>
</dbReference>
<name>A0A7W7MAU1_9ACTN</name>
<dbReference type="InterPro" id="IPR036388">
    <property type="entry name" value="WH-like_DNA-bd_sf"/>
</dbReference>
<dbReference type="Pfam" id="PF04542">
    <property type="entry name" value="Sigma70_r2"/>
    <property type="match status" value="1"/>
</dbReference>
<dbReference type="Gene3D" id="3.10.450.50">
    <property type="match status" value="1"/>
</dbReference>
<proteinExistence type="inferred from homology"/>
<dbReference type="NCBIfam" id="TIGR02960">
    <property type="entry name" value="SigX5"/>
    <property type="match status" value="1"/>
</dbReference>
<dbReference type="InterPro" id="IPR013324">
    <property type="entry name" value="RNA_pol_sigma_r3/r4-like"/>
</dbReference>
<evidence type="ECO:0000256" key="4">
    <source>
        <dbReference type="ARBA" id="ARBA00023082"/>
    </source>
</evidence>
<accession>A0A7W7MAU1</accession>
<keyword evidence="5" id="KW-0804">Transcription</keyword>
<evidence type="ECO:0000259" key="8">
    <source>
        <dbReference type="Pfam" id="PF08281"/>
    </source>
</evidence>
<dbReference type="Proteomes" id="UP000546162">
    <property type="component" value="Unassembled WGS sequence"/>
</dbReference>
<dbReference type="InterPro" id="IPR014284">
    <property type="entry name" value="RNA_pol_sigma-70_dom"/>
</dbReference>
<evidence type="ECO:0000256" key="5">
    <source>
        <dbReference type="ARBA" id="ARBA00023163"/>
    </source>
</evidence>
<keyword evidence="3" id="KW-0805">Transcription regulation</keyword>
<feature type="domain" description="SnoaL-like" evidence="9">
    <location>
        <begin position="190"/>
        <end position="246"/>
    </location>
</feature>
<gene>
    <name evidence="10" type="ORF">BJY16_006862</name>
</gene>
<dbReference type="Pfam" id="PF12680">
    <property type="entry name" value="SnoaL_2"/>
    <property type="match status" value="1"/>
</dbReference>
<evidence type="ECO:0000256" key="2">
    <source>
        <dbReference type="ARBA" id="ARBA00011344"/>
    </source>
</evidence>
<dbReference type="PANTHER" id="PTHR43133:SF65">
    <property type="entry name" value="ECF RNA POLYMERASE SIGMA FACTOR SIGG"/>
    <property type="match status" value="1"/>
</dbReference>
<dbReference type="NCBIfam" id="TIGR02937">
    <property type="entry name" value="sigma70-ECF"/>
    <property type="match status" value="1"/>
</dbReference>
<comment type="caution">
    <text evidence="10">The sequence shown here is derived from an EMBL/GenBank/DDBJ whole genome shotgun (WGS) entry which is preliminary data.</text>
</comment>
<organism evidence="10 11">
    <name type="scientific">Actinoplanes octamycinicus</name>
    <dbReference type="NCBI Taxonomy" id="135948"/>
    <lineage>
        <taxon>Bacteria</taxon>
        <taxon>Bacillati</taxon>
        <taxon>Actinomycetota</taxon>
        <taxon>Actinomycetes</taxon>
        <taxon>Micromonosporales</taxon>
        <taxon>Micromonosporaceae</taxon>
        <taxon>Actinoplanes</taxon>
    </lineage>
</organism>
<keyword evidence="11" id="KW-1185">Reference proteome</keyword>
<dbReference type="EMBL" id="JACHNB010000001">
    <property type="protein sequence ID" value="MBB4743403.1"/>
    <property type="molecule type" value="Genomic_DNA"/>
</dbReference>
<evidence type="ECO:0000259" key="9">
    <source>
        <dbReference type="Pfam" id="PF12680"/>
    </source>
</evidence>
<evidence type="ECO:0000313" key="11">
    <source>
        <dbReference type="Proteomes" id="UP000546162"/>
    </source>
</evidence>
<protein>
    <submittedName>
        <fullName evidence="10">RNA polymerase sigma-70 factor (ECF subfamily)</fullName>
    </submittedName>
</protein>
<dbReference type="Gene3D" id="1.10.10.10">
    <property type="entry name" value="Winged helix-like DNA-binding domain superfamily/Winged helix DNA-binding domain"/>
    <property type="match status" value="1"/>
</dbReference>
<keyword evidence="4" id="KW-0731">Sigma factor</keyword>
<comment type="subunit">
    <text evidence="2">Interacts transiently with the RNA polymerase catalytic core formed by RpoA, RpoB, RpoC and RpoZ (2 alpha, 1 beta, 1 beta' and 1 omega subunit) to form the RNA polymerase holoenzyme that can initiate transcription.</text>
</comment>
<sequence>MTVVAEQFAELRPELVGYCYRMLGSAFEADDAAQETMLRAWRRADSFEGRSSVRTWIYRIATNVCLDLLRERGRRAVPIDLGPASPVEAFSPAEPADQLWLTPLPTDPGDVVADRDTIRLAFVAALQHLPARQRAVLILRDVLAWPAADVAALLEASTGAVNAMLQRARTTLAGRGVSDSALSGDEKALVARYADAFQRYDVDTLVTLLHQDAVQTMPPIAAWIRGAAEIGRFLLGPGHECRDSRLVPVTGNGMPGHGHYRRHGDRWLPWSIQLIEVRGDRIAGLHTFLDTRLFPVFGLPTVLNPSAGTSNRYDDEQQPSGDRVPR</sequence>
<dbReference type="GO" id="GO:0016987">
    <property type="term" value="F:sigma factor activity"/>
    <property type="evidence" value="ECO:0007669"/>
    <property type="project" value="UniProtKB-KW"/>
</dbReference>